<feature type="domain" description="ATP-grasp" evidence="11">
    <location>
        <begin position="111"/>
        <end position="318"/>
    </location>
</feature>
<dbReference type="GO" id="GO:0005737">
    <property type="term" value="C:cytoplasm"/>
    <property type="evidence" value="ECO:0007669"/>
    <property type="project" value="UniProtKB-SubCell"/>
</dbReference>
<organism evidence="12 13">
    <name type="scientific">Candidatus Kaiserbacteria bacterium RIFCSPHIGHO2_01_FULL_54_36</name>
    <dbReference type="NCBI Taxonomy" id="1798482"/>
    <lineage>
        <taxon>Bacteria</taxon>
        <taxon>Candidatus Kaiseribacteriota</taxon>
    </lineage>
</organism>
<dbReference type="SMART" id="SM01209">
    <property type="entry name" value="GARS_A"/>
    <property type="match status" value="1"/>
</dbReference>
<dbReference type="Proteomes" id="UP000178370">
    <property type="component" value="Unassembled WGS sequence"/>
</dbReference>
<evidence type="ECO:0000256" key="10">
    <source>
        <dbReference type="PROSITE-ProRule" id="PRU00409"/>
    </source>
</evidence>
<dbReference type="PROSITE" id="PS50975">
    <property type="entry name" value="ATP_GRASP"/>
    <property type="match status" value="1"/>
</dbReference>
<reference evidence="12 13" key="1">
    <citation type="journal article" date="2016" name="Nat. Commun.">
        <title>Thousands of microbial genomes shed light on interconnected biogeochemical processes in an aquifer system.</title>
        <authorList>
            <person name="Anantharaman K."/>
            <person name="Brown C.T."/>
            <person name="Hug L.A."/>
            <person name="Sharon I."/>
            <person name="Castelle C.J."/>
            <person name="Probst A.J."/>
            <person name="Thomas B.C."/>
            <person name="Singh A."/>
            <person name="Wilkins M.J."/>
            <person name="Karaoz U."/>
            <person name="Brodie E.L."/>
            <person name="Williams K.H."/>
            <person name="Hubbard S.S."/>
            <person name="Banfield J.F."/>
        </authorList>
    </citation>
    <scope>NUCLEOTIDE SEQUENCE [LARGE SCALE GENOMIC DNA]</scope>
</reference>
<dbReference type="STRING" id="1798482.A2763_02515"/>
<accession>A0A1F6CNR8</accession>
<evidence type="ECO:0000256" key="1">
    <source>
        <dbReference type="ARBA" id="ARBA00004496"/>
    </source>
</evidence>
<gene>
    <name evidence="12" type="ORF">A2763_02515</name>
</gene>
<dbReference type="GO" id="GO:0046872">
    <property type="term" value="F:metal ion binding"/>
    <property type="evidence" value="ECO:0007669"/>
    <property type="project" value="InterPro"/>
</dbReference>
<dbReference type="GO" id="GO:0005524">
    <property type="term" value="F:ATP binding"/>
    <property type="evidence" value="ECO:0007669"/>
    <property type="project" value="UniProtKB-UniRule"/>
</dbReference>
<evidence type="ECO:0000256" key="6">
    <source>
        <dbReference type="ARBA" id="ARBA00022840"/>
    </source>
</evidence>
<evidence type="ECO:0000259" key="11">
    <source>
        <dbReference type="PROSITE" id="PS50975"/>
    </source>
</evidence>
<evidence type="ECO:0000256" key="9">
    <source>
        <dbReference type="ARBA" id="ARBA00023316"/>
    </source>
</evidence>
<dbReference type="InterPro" id="IPR016185">
    <property type="entry name" value="PreATP-grasp_dom_sf"/>
</dbReference>
<dbReference type="Gene3D" id="3.40.50.20">
    <property type="match status" value="2"/>
</dbReference>
<dbReference type="GO" id="GO:0071555">
    <property type="term" value="P:cell wall organization"/>
    <property type="evidence" value="ECO:0007669"/>
    <property type="project" value="UniProtKB-KW"/>
</dbReference>
<dbReference type="PANTHER" id="PTHR23132:SF23">
    <property type="entry name" value="D-ALANINE--D-ALANINE LIGASE B"/>
    <property type="match status" value="1"/>
</dbReference>
<dbReference type="SUPFAM" id="SSF56059">
    <property type="entry name" value="Glutathione synthetase ATP-binding domain-like"/>
    <property type="match status" value="1"/>
</dbReference>
<dbReference type="InterPro" id="IPR000291">
    <property type="entry name" value="D-Ala_lig_Van_CS"/>
</dbReference>
<dbReference type="Pfam" id="PF07478">
    <property type="entry name" value="Dala_Dala_lig_C"/>
    <property type="match status" value="1"/>
</dbReference>
<evidence type="ECO:0000313" key="12">
    <source>
        <dbReference type="EMBL" id="OGG50775.1"/>
    </source>
</evidence>
<dbReference type="PROSITE" id="PS00844">
    <property type="entry name" value="DALA_DALA_LIGASE_2"/>
    <property type="match status" value="1"/>
</dbReference>
<dbReference type="Gene3D" id="3.30.1490.20">
    <property type="entry name" value="ATP-grasp fold, A domain"/>
    <property type="match status" value="1"/>
</dbReference>
<evidence type="ECO:0000256" key="8">
    <source>
        <dbReference type="ARBA" id="ARBA00022984"/>
    </source>
</evidence>
<dbReference type="PANTHER" id="PTHR23132">
    <property type="entry name" value="D-ALANINE--D-ALANINE LIGASE"/>
    <property type="match status" value="1"/>
</dbReference>
<protein>
    <recommendedName>
        <fullName evidence="11">ATP-grasp domain-containing protein</fullName>
    </recommendedName>
</protein>
<keyword evidence="8" id="KW-0573">Peptidoglycan synthesis</keyword>
<sequence>MTRTSVGILRGGTSSEYNLSLKSGAAMMAALPEDRFDTRDIFIDKRGYWHMRGQPVDAARALSQIDVVLNALHGGVGEDGTVQRIVERAGVAHAGASPLASAIALNKIRAREILQRAGIRMPRAVSFSLNNDLDTGEMARFVFSQFGPPYVVKPASEGASFGIRIAMTPLELPDTLGDTLDAYGSALVEEYMRGQEASVGVIENFRGEDLYALPPAHVIAPEGAWMLHPIHHEEGTLRHLVPSQFSHSEKQALADLARAAHRVLGLGHFSRADIILTPRAPYLLEMNAIPGLYPGASFPPMLESVGSSVREFLEHAISLAKGR</sequence>
<dbReference type="InterPro" id="IPR013815">
    <property type="entry name" value="ATP_grasp_subdomain_1"/>
</dbReference>
<keyword evidence="4" id="KW-0436">Ligase</keyword>
<keyword evidence="9" id="KW-0961">Cell wall biogenesis/degradation</keyword>
<keyword evidence="5 10" id="KW-0547">Nucleotide-binding</keyword>
<dbReference type="GO" id="GO:0008360">
    <property type="term" value="P:regulation of cell shape"/>
    <property type="evidence" value="ECO:0007669"/>
    <property type="project" value="UniProtKB-KW"/>
</dbReference>
<proteinExistence type="inferred from homology"/>
<keyword evidence="7" id="KW-0133">Cell shape</keyword>
<evidence type="ECO:0000256" key="5">
    <source>
        <dbReference type="ARBA" id="ARBA00022741"/>
    </source>
</evidence>
<dbReference type="AlphaFoldDB" id="A0A1F6CNR8"/>
<dbReference type="EMBL" id="MFKV01000007">
    <property type="protein sequence ID" value="OGG50775.1"/>
    <property type="molecule type" value="Genomic_DNA"/>
</dbReference>
<evidence type="ECO:0000256" key="3">
    <source>
        <dbReference type="ARBA" id="ARBA00022490"/>
    </source>
</evidence>
<dbReference type="GO" id="GO:0008716">
    <property type="term" value="F:D-alanine-D-alanine ligase activity"/>
    <property type="evidence" value="ECO:0007669"/>
    <property type="project" value="InterPro"/>
</dbReference>
<evidence type="ECO:0000256" key="7">
    <source>
        <dbReference type="ARBA" id="ARBA00022960"/>
    </source>
</evidence>
<comment type="subcellular location">
    <subcellularLocation>
        <location evidence="1">Cytoplasm</location>
    </subcellularLocation>
</comment>
<evidence type="ECO:0000256" key="4">
    <source>
        <dbReference type="ARBA" id="ARBA00022598"/>
    </source>
</evidence>
<evidence type="ECO:0000313" key="13">
    <source>
        <dbReference type="Proteomes" id="UP000178370"/>
    </source>
</evidence>
<keyword evidence="3" id="KW-0963">Cytoplasm</keyword>
<dbReference type="InterPro" id="IPR011095">
    <property type="entry name" value="Dala_Dala_lig_C"/>
</dbReference>
<comment type="caution">
    <text evidence="12">The sequence shown here is derived from an EMBL/GenBank/DDBJ whole genome shotgun (WGS) entry which is preliminary data.</text>
</comment>
<keyword evidence="6 10" id="KW-0067">ATP-binding</keyword>
<comment type="similarity">
    <text evidence="2">Belongs to the D-alanine--D-alanine ligase family.</text>
</comment>
<dbReference type="InterPro" id="IPR011761">
    <property type="entry name" value="ATP-grasp"/>
</dbReference>
<dbReference type="GO" id="GO:0009252">
    <property type="term" value="P:peptidoglycan biosynthetic process"/>
    <property type="evidence" value="ECO:0007669"/>
    <property type="project" value="UniProtKB-KW"/>
</dbReference>
<dbReference type="Gene3D" id="3.30.470.20">
    <property type="entry name" value="ATP-grasp fold, B domain"/>
    <property type="match status" value="1"/>
</dbReference>
<name>A0A1F6CNR8_9BACT</name>
<dbReference type="SUPFAM" id="SSF52440">
    <property type="entry name" value="PreATP-grasp domain"/>
    <property type="match status" value="1"/>
</dbReference>
<evidence type="ECO:0000256" key="2">
    <source>
        <dbReference type="ARBA" id="ARBA00010871"/>
    </source>
</evidence>